<feature type="compositionally biased region" description="Basic and acidic residues" evidence="1">
    <location>
        <begin position="97"/>
        <end position="111"/>
    </location>
</feature>
<accession>A0A914Q2L2</accession>
<protein>
    <submittedName>
        <fullName evidence="4">Uncharacterized protein</fullName>
    </submittedName>
</protein>
<feature type="signal peptide" evidence="2">
    <location>
        <begin position="1"/>
        <end position="19"/>
    </location>
</feature>
<reference evidence="4" key="1">
    <citation type="submission" date="2022-11" db="UniProtKB">
        <authorList>
            <consortium name="WormBaseParasite"/>
        </authorList>
    </citation>
    <scope>IDENTIFICATION</scope>
</reference>
<proteinExistence type="predicted"/>
<evidence type="ECO:0000313" key="3">
    <source>
        <dbReference type="Proteomes" id="UP000887578"/>
    </source>
</evidence>
<sequence>MKYFVIIVLCCCCIELSYQRYLLRNDINGQQQHDIVKRDLADDFFDKIVEKGKSFFVDDDEAKHDSDATVNHNNNGDNAKFDNDEHKHDSDGTVNHDSNDKFDNDRRDDNTNTHSNVDNTDHSSSSSKLHVATKSDDNDDFISEETLKRILAKVVAYASSSDSDNQEHSDGSSTDSVKHDGSDSESDAMLDKLGNILIKEGIKIGVAELASSFLGKK</sequence>
<keyword evidence="2" id="KW-0732">Signal</keyword>
<evidence type="ECO:0000256" key="1">
    <source>
        <dbReference type="SAM" id="MobiDB-lite"/>
    </source>
</evidence>
<feature type="compositionally biased region" description="Polar residues" evidence="1">
    <location>
        <begin position="68"/>
        <end position="77"/>
    </location>
</feature>
<evidence type="ECO:0000256" key="2">
    <source>
        <dbReference type="SAM" id="SignalP"/>
    </source>
</evidence>
<feature type="compositionally biased region" description="Basic and acidic residues" evidence="1">
    <location>
        <begin position="165"/>
        <end position="182"/>
    </location>
</feature>
<dbReference type="WBParaSite" id="PDA_v2.g21376.t1">
    <property type="protein sequence ID" value="PDA_v2.g21376.t1"/>
    <property type="gene ID" value="PDA_v2.g21376"/>
</dbReference>
<name>A0A914Q2L2_9BILA</name>
<feature type="region of interest" description="Disordered" evidence="1">
    <location>
        <begin position="159"/>
        <end position="187"/>
    </location>
</feature>
<feature type="chain" id="PRO_5037872499" evidence="2">
    <location>
        <begin position="20"/>
        <end position="217"/>
    </location>
</feature>
<organism evidence="3 4">
    <name type="scientific">Panagrolaimus davidi</name>
    <dbReference type="NCBI Taxonomy" id="227884"/>
    <lineage>
        <taxon>Eukaryota</taxon>
        <taxon>Metazoa</taxon>
        <taxon>Ecdysozoa</taxon>
        <taxon>Nematoda</taxon>
        <taxon>Chromadorea</taxon>
        <taxon>Rhabditida</taxon>
        <taxon>Tylenchina</taxon>
        <taxon>Panagrolaimomorpha</taxon>
        <taxon>Panagrolaimoidea</taxon>
        <taxon>Panagrolaimidae</taxon>
        <taxon>Panagrolaimus</taxon>
    </lineage>
</organism>
<keyword evidence="3" id="KW-1185">Reference proteome</keyword>
<feature type="compositionally biased region" description="Basic and acidic residues" evidence="1">
    <location>
        <begin position="79"/>
        <end position="91"/>
    </location>
</feature>
<dbReference type="Proteomes" id="UP000887578">
    <property type="component" value="Unplaced"/>
</dbReference>
<dbReference type="AlphaFoldDB" id="A0A914Q2L2"/>
<feature type="region of interest" description="Disordered" evidence="1">
    <location>
        <begin position="63"/>
        <end position="137"/>
    </location>
</feature>
<evidence type="ECO:0000313" key="4">
    <source>
        <dbReference type="WBParaSite" id="PDA_v2.g21376.t1"/>
    </source>
</evidence>